<gene>
    <name evidence="1" type="ORF">BV22DRAFT_1134405</name>
</gene>
<keyword evidence="2" id="KW-1185">Reference proteome</keyword>
<accession>A0ACB8AZF9</accession>
<reference evidence="1" key="1">
    <citation type="journal article" date="2021" name="New Phytol.">
        <title>Evolutionary innovations through gain and loss of genes in the ectomycorrhizal Boletales.</title>
        <authorList>
            <person name="Wu G."/>
            <person name="Miyauchi S."/>
            <person name="Morin E."/>
            <person name="Kuo A."/>
            <person name="Drula E."/>
            <person name="Varga T."/>
            <person name="Kohler A."/>
            <person name="Feng B."/>
            <person name="Cao Y."/>
            <person name="Lipzen A."/>
            <person name="Daum C."/>
            <person name="Hundley H."/>
            <person name="Pangilinan J."/>
            <person name="Johnson J."/>
            <person name="Barry K."/>
            <person name="LaButti K."/>
            <person name="Ng V."/>
            <person name="Ahrendt S."/>
            <person name="Min B."/>
            <person name="Choi I.G."/>
            <person name="Park H."/>
            <person name="Plett J.M."/>
            <person name="Magnuson J."/>
            <person name="Spatafora J.W."/>
            <person name="Nagy L.G."/>
            <person name="Henrissat B."/>
            <person name="Grigoriev I.V."/>
            <person name="Yang Z.L."/>
            <person name="Xu J."/>
            <person name="Martin F.M."/>
        </authorList>
    </citation>
    <scope>NUCLEOTIDE SEQUENCE</scope>
    <source>
        <strain evidence="1">KUC20120723A-06</strain>
    </source>
</reference>
<evidence type="ECO:0000313" key="2">
    <source>
        <dbReference type="Proteomes" id="UP000790709"/>
    </source>
</evidence>
<organism evidence="1 2">
    <name type="scientific">Leucogyrophana mollusca</name>
    <dbReference type="NCBI Taxonomy" id="85980"/>
    <lineage>
        <taxon>Eukaryota</taxon>
        <taxon>Fungi</taxon>
        <taxon>Dikarya</taxon>
        <taxon>Basidiomycota</taxon>
        <taxon>Agaricomycotina</taxon>
        <taxon>Agaricomycetes</taxon>
        <taxon>Agaricomycetidae</taxon>
        <taxon>Boletales</taxon>
        <taxon>Boletales incertae sedis</taxon>
        <taxon>Leucogyrophana</taxon>
    </lineage>
</organism>
<protein>
    <submittedName>
        <fullName evidence="1">Uncharacterized protein</fullName>
    </submittedName>
</protein>
<proteinExistence type="predicted"/>
<comment type="caution">
    <text evidence="1">The sequence shown here is derived from an EMBL/GenBank/DDBJ whole genome shotgun (WGS) entry which is preliminary data.</text>
</comment>
<name>A0ACB8AZF9_9AGAM</name>
<evidence type="ECO:0000313" key="1">
    <source>
        <dbReference type="EMBL" id="KAH7918687.1"/>
    </source>
</evidence>
<dbReference type="Proteomes" id="UP000790709">
    <property type="component" value="Unassembled WGS sequence"/>
</dbReference>
<dbReference type="EMBL" id="MU266748">
    <property type="protein sequence ID" value="KAH7918687.1"/>
    <property type="molecule type" value="Genomic_DNA"/>
</dbReference>
<sequence>MSVDEVIAMIPADYCHILRDPLLGIASNATRLAAAETTLANWEGHKVGGTYPPHLHQKAPNVQFTKGYKESDEGLTALAAFTKLHTTYMASALDLSIHVKWDKVGFLKRALTDELVAKSKLPVFEKNVEGALCHNGYKENPTTAALSLEVQIVSYVWDHAAQAKKEQKKVIHAEADIEMADASKPGPSIQSISIAAHLKKLDKPSKGKDGKKSVSSSSTKKETLPYVPSCTVHHMMQRRRTQKQRL</sequence>